<evidence type="ECO:0000313" key="3">
    <source>
        <dbReference type="Proteomes" id="UP000596827"/>
    </source>
</evidence>
<keyword evidence="3" id="KW-1185">Reference proteome</keyword>
<accession>A0A923MAA0</accession>
<protein>
    <submittedName>
        <fullName evidence="2">ShET2/EspL2 family type III secretion system effector toxin</fullName>
    </submittedName>
</protein>
<name>A0A923MAA0_9BURK</name>
<dbReference type="Pfam" id="PF07906">
    <property type="entry name" value="Toxin_15"/>
    <property type="match status" value="1"/>
</dbReference>
<evidence type="ECO:0000259" key="1">
    <source>
        <dbReference type="Pfam" id="PF07906"/>
    </source>
</evidence>
<reference evidence="2" key="1">
    <citation type="submission" date="2020-08" db="EMBL/GenBank/DDBJ databases">
        <title>Ramlibacter sp. GTP1 16S ribosomal RNA gene genome sequencing and assembly.</title>
        <authorList>
            <person name="Kang M."/>
        </authorList>
    </citation>
    <scope>NUCLEOTIDE SEQUENCE</scope>
    <source>
        <strain evidence="2">GTP1</strain>
    </source>
</reference>
<gene>
    <name evidence="2" type="ORF">H8R02_18900</name>
</gene>
<evidence type="ECO:0000313" key="2">
    <source>
        <dbReference type="EMBL" id="MBC5766546.1"/>
    </source>
</evidence>
<proteinExistence type="predicted"/>
<organism evidence="2 3">
    <name type="scientific">Ramlibacter albus</name>
    <dbReference type="NCBI Taxonomy" id="2079448"/>
    <lineage>
        <taxon>Bacteria</taxon>
        <taxon>Pseudomonadati</taxon>
        <taxon>Pseudomonadota</taxon>
        <taxon>Betaproteobacteria</taxon>
        <taxon>Burkholderiales</taxon>
        <taxon>Comamonadaceae</taxon>
        <taxon>Ramlibacter</taxon>
    </lineage>
</organism>
<dbReference type="AlphaFoldDB" id="A0A923MAA0"/>
<comment type="caution">
    <text evidence="2">The sequence shown here is derived from an EMBL/GenBank/DDBJ whole genome shotgun (WGS) entry which is preliminary data.</text>
</comment>
<dbReference type="InterPro" id="IPR012927">
    <property type="entry name" value="Toxin_15_N"/>
</dbReference>
<sequence>MPACATRLADCLAGNGGGILLDLGDLPYDELAPVRAMPAEAWAALCDYALSFGRGGLQSLRLGPWLSGDPCLVRGMKHVHTLKHVELSVPADGGKVLDYAALQGSPAPGRRPVALERVDVVPGMARACEGLDVRVPTLVEVRGIAGEFQARLKSTVRYVRPDGSPDGESPLLGVAYLPLACDFQRLAGESLLERQRRVGAINLNCATKDAMTGERVTCRHMSMQWLVDCVEAFVARRRLDYTPYGDEKELPKHVHRARKDADGLRSDMAADRFLPKELGDKLAELLDAMKPGQVRHVPLATFDHLLGFQLRVKERHYGGRLRRDYVIRFYDPNRSVMHVRLVVGKPTELAGSGLDCFMGEADAAALVKAGKYWPWFEFHHDYPAAPGGAPAA</sequence>
<dbReference type="Proteomes" id="UP000596827">
    <property type="component" value="Unassembled WGS sequence"/>
</dbReference>
<dbReference type="EMBL" id="JACORU010000007">
    <property type="protein sequence ID" value="MBC5766546.1"/>
    <property type="molecule type" value="Genomic_DNA"/>
</dbReference>
<dbReference type="RefSeq" id="WP_187083037.1">
    <property type="nucleotide sequence ID" value="NZ_JACORU010000007.1"/>
</dbReference>
<feature type="domain" description="ShET2 enterotoxin N-terminal" evidence="1">
    <location>
        <begin position="195"/>
        <end position="359"/>
    </location>
</feature>